<dbReference type="RefSeq" id="WP_171223919.1">
    <property type="nucleotide sequence ID" value="NZ_CP053085.1"/>
</dbReference>
<dbReference type="InterPro" id="IPR053888">
    <property type="entry name" value="MRM3-like_sub_bind"/>
</dbReference>
<dbReference type="CDD" id="cd18095">
    <property type="entry name" value="SpoU-like_rRNA-MTase"/>
    <property type="match status" value="1"/>
</dbReference>
<evidence type="ECO:0000256" key="2">
    <source>
        <dbReference type="ARBA" id="ARBA00022603"/>
    </source>
</evidence>
<dbReference type="Gene3D" id="3.40.1280.10">
    <property type="match status" value="1"/>
</dbReference>
<evidence type="ECO:0000256" key="1">
    <source>
        <dbReference type="ARBA" id="ARBA00007228"/>
    </source>
</evidence>
<sequence length="255" mass="26465">MKLLSLARDLQRRKARERQHRFVAEGVRTVEALLASGLPVDGMLVTAALREQARGRALMEAAEGRGIAVADVSDAELESAADTDTPQGVLAVAPIPERSLRAPEGAASRFLVLDALQDPGNVGTVIRTAAALGVTATVALPGTVDLWNAKVVRSTMGALFVHPALPMSWEAFADFAATHAVPVWAADTDGVPLDQVTTASLPAHLALVVSNEGAGLSAQLSAAVTSRVAIRMAPGIESLNVAVATGILLHALRVE</sequence>
<dbReference type="InterPro" id="IPR029026">
    <property type="entry name" value="tRNA_m1G_MTases_N"/>
</dbReference>
<dbReference type="InterPro" id="IPR029028">
    <property type="entry name" value="Alpha/beta_knot_MTases"/>
</dbReference>
<dbReference type="GO" id="GO:0003723">
    <property type="term" value="F:RNA binding"/>
    <property type="evidence" value="ECO:0007669"/>
    <property type="project" value="InterPro"/>
</dbReference>
<dbReference type="Pfam" id="PF00588">
    <property type="entry name" value="SpoU_methylase"/>
    <property type="match status" value="1"/>
</dbReference>
<evidence type="ECO:0000313" key="5">
    <source>
        <dbReference type="EMBL" id="QJR34493.1"/>
    </source>
</evidence>
<dbReference type="InterPro" id="IPR013123">
    <property type="entry name" value="SpoU_subst-bd"/>
</dbReference>
<keyword evidence="6" id="KW-1185">Reference proteome</keyword>
<dbReference type="InterPro" id="IPR001537">
    <property type="entry name" value="SpoU_MeTrfase"/>
</dbReference>
<dbReference type="Gene3D" id="3.30.1330.30">
    <property type="match status" value="1"/>
</dbReference>
<dbReference type="GO" id="GO:0006396">
    <property type="term" value="P:RNA processing"/>
    <property type="evidence" value="ECO:0007669"/>
    <property type="project" value="InterPro"/>
</dbReference>
<accession>A0A6M4II64</accession>
<dbReference type="SUPFAM" id="SSF75217">
    <property type="entry name" value="alpha/beta knot"/>
    <property type="match status" value="1"/>
</dbReference>
<dbReference type="PANTHER" id="PTHR43191">
    <property type="entry name" value="RRNA METHYLTRANSFERASE 3"/>
    <property type="match status" value="1"/>
</dbReference>
<dbReference type="Proteomes" id="UP000500938">
    <property type="component" value="Chromosome"/>
</dbReference>
<proteinExistence type="inferred from homology"/>
<reference evidence="5 6" key="1">
    <citation type="submission" date="2020-05" db="EMBL/GenBank/DDBJ databases">
        <title>Complete genome sequence of Gemmatimonas greenlandica TET16.</title>
        <authorList>
            <person name="Zeng Y."/>
        </authorList>
    </citation>
    <scope>NUCLEOTIDE SEQUENCE [LARGE SCALE GENOMIC DNA]</scope>
    <source>
        <strain evidence="5 6">TET16</strain>
    </source>
</reference>
<dbReference type="EMBL" id="CP053085">
    <property type="protein sequence ID" value="QJR34493.1"/>
    <property type="molecule type" value="Genomic_DNA"/>
</dbReference>
<dbReference type="SMART" id="SM00967">
    <property type="entry name" value="SpoU_sub_bind"/>
    <property type="match status" value="1"/>
</dbReference>
<organism evidence="5 6">
    <name type="scientific">Gemmatimonas groenlandica</name>
    <dbReference type="NCBI Taxonomy" id="2732249"/>
    <lineage>
        <taxon>Bacteria</taxon>
        <taxon>Pseudomonadati</taxon>
        <taxon>Gemmatimonadota</taxon>
        <taxon>Gemmatimonadia</taxon>
        <taxon>Gemmatimonadales</taxon>
        <taxon>Gemmatimonadaceae</taxon>
        <taxon>Gemmatimonas</taxon>
    </lineage>
</organism>
<name>A0A6M4II64_9BACT</name>
<comment type="similarity">
    <text evidence="1">Belongs to the class IV-like SAM-binding methyltransferase superfamily. RNA methyltransferase TrmH family.</text>
</comment>
<dbReference type="Pfam" id="PF22435">
    <property type="entry name" value="MRM3-like_sub_bind"/>
    <property type="match status" value="1"/>
</dbReference>
<evidence type="ECO:0000259" key="4">
    <source>
        <dbReference type="SMART" id="SM00967"/>
    </source>
</evidence>
<dbReference type="GO" id="GO:0032259">
    <property type="term" value="P:methylation"/>
    <property type="evidence" value="ECO:0007669"/>
    <property type="project" value="UniProtKB-KW"/>
</dbReference>
<keyword evidence="2 5" id="KW-0489">Methyltransferase</keyword>
<keyword evidence="3 5" id="KW-0808">Transferase</keyword>
<evidence type="ECO:0000256" key="3">
    <source>
        <dbReference type="ARBA" id="ARBA00022679"/>
    </source>
</evidence>
<evidence type="ECO:0000313" key="6">
    <source>
        <dbReference type="Proteomes" id="UP000500938"/>
    </source>
</evidence>
<feature type="domain" description="RNA 2-O ribose methyltransferase substrate binding" evidence="4">
    <location>
        <begin position="23"/>
        <end position="99"/>
    </location>
</feature>
<protein>
    <submittedName>
        <fullName evidence="5">RNA methyltransferase</fullName>
    </submittedName>
</protein>
<dbReference type="SUPFAM" id="SSF55315">
    <property type="entry name" value="L30e-like"/>
    <property type="match status" value="1"/>
</dbReference>
<dbReference type="InterPro" id="IPR051259">
    <property type="entry name" value="rRNA_Methyltransferase"/>
</dbReference>
<dbReference type="InterPro" id="IPR029064">
    <property type="entry name" value="Ribosomal_eL30-like_sf"/>
</dbReference>
<gene>
    <name evidence="5" type="ORF">HKW67_02630</name>
</gene>
<dbReference type="GO" id="GO:0005737">
    <property type="term" value="C:cytoplasm"/>
    <property type="evidence" value="ECO:0007669"/>
    <property type="project" value="UniProtKB-ARBA"/>
</dbReference>
<dbReference type="KEGG" id="ggr:HKW67_02630"/>
<dbReference type="AlphaFoldDB" id="A0A6M4II64"/>
<dbReference type="PANTHER" id="PTHR43191:SF2">
    <property type="entry name" value="RRNA METHYLTRANSFERASE 3, MITOCHONDRIAL"/>
    <property type="match status" value="1"/>
</dbReference>
<dbReference type="GO" id="GO:0008173">
    <property type="term" value="F:RNA methyltransferase activity"/>
    <property type="evidence" value="ECO:0007669"/>
    <property type="project" value="InterPro"/>
</dbReference>